<reference evidence="1" key="2">
    <citation type="submission" date="2010-07" db="EMBL/GenBank/DDBJ databases">
        <authorList>
            <consortium name="The Broad Institute Genome Sequencing Platform"/>
            <consortium name="Broad Institute Genome Sequencing Center for Infectious Disease"/>
            <person name="Ma L.-J."/>
            <person name="Dead R."/>
            <person name="Young S."/>
            <person name="Zeng Q."/>
            <person name="Koehrsen M."/>
            <person name="Alvarado L."/>
            <person name="Berlin A."/>
            <person name="Chapman S.B."/>
            <person name="Chen Z."/>
            <person name="Freedman E."/>
            <person name="Gellesch M."/>
            <person name="Goldberg J."/>
            <person name="Griggs A."/>
            <person name="Gujja S."/>
            <person name="Heilman E.R."/>
            <person name="Heiman D."/>
            <person name="Hepburn T."/>
            <person name="Howarth C."/>
            <person name="Jen D."/>
            <person name="Larson L."/>
            <person name="Mehta T."/>
            <person name="Neiman D."/>
            <person name="Pearson M."/>
            <person name="Roberts A."/>
            <person name="Saif S."/>
            <person name="Shea T."/>
            <person name="Shenoy N."/>
            <person name="Sisk P."/>
            <person name="Stolte C."/>
            <person name="Sykes S."/>
            <person name="Walk T."/>
            <person name="White J."/>
            <person name="Yandava C."/>
            <person name="Haas B."/>
            <person name="Nusbaum C."/>
            <person name="Birren B."/>
        </authorList>
    </citation>
    <scope>NUCLEOTIDE SEQUENCE</scope>
    <source>
        <strain evidence="1">R3-111a-1</strain>
    </source>
</reference>
<reference evidence="2" key="4">
    <citation type="journal article" date="2015" name="G3 (Bethesda)">
        <title>Genome sequences of three phytopathogenic species of the Magnaporthaceae family of fungi.</title>
        <authorList>
            <person name="Okagaki L.H."/>
            <person name="Nunes C.C."/>
            <person name="Sailsbery J."/>
            <person name="Clay B."/>
            <person name="Brown D."/>
            <person name="John T."/>
            <person name="Oh Y."/>
            <person name="Young N."/>
            <person name="Fitzgerald M."/>
            <person name="Haas B.J."/>
            <person name="Zeng Q."/>
            <person name="Young S."/>
            <person name="Adiconis X."/>
            <person name="Fan L."/>
            <person name="Levin J.Z."/>
            <person name="Mitchell T.K."/>
            <person name="Okubara P.A."/>
            <person name="Farman M.L."/>
            <person name="Kohn L.M."/>
            <person name="Birren B."/>
            <person name="Ma L.-J."/>
            <person name="Dean R.A."/>
        </authorList>
    </citation>
    <scope>NUCLEOTIDE SEQUENCE</scope>
    <source>
        <strain evidence="2">R3-111a-1</strain>
    </source>
</reference>
<reference evidence="1" key="3">
    <citation type="submission" date="2010-09" db="EMBL/GenBank/DDBJ databases">
        <title>Annotation of Gaeumannomyces graminis var. tritici R3-111a-1.</title>
        <authorList>
            <consortium name="The Broad Institute Genome Sequencing Platform"/>
            <person name="Ma L.-J."/>
            <person name="Dead R."/>
            <person name="Young S.K."/>
            <person name="Zeng Q."/>
            <person name="Gargeya S."/>
            <person name="Fitzgerald M."/>
            <person name="Haas B."/>
            <person name="Abouelleil A."/>
            <person name="Alvarado L."/>
            <person name="Arachchi H.M."/>
            <person name="Berlin A."/>
            <person name="Brown A."/>
            <person name="Chapman S.B."/>
            <person name="Chen Z."/>
            <person name="Dunbar C."/>
            <person name="Freedman E."/>
            <person name="Gearin G."/>
            <person name="Gellesch M."/>
            <person name="Goldberg J."/>
            <person name="Griggs A."/>
            <person name="Gujja S."/>
            <person name="Heiman D."/>
            <person name="Howarth C."/>
            <person name="Larson L."/>
            <person name="Lui A."/>
            <person name="MacDonald P.J.P."/>
            <person name="Mehta T."/>
            <person name="Montmayeur A."/>
            <person name="Murphy C."/>
            <person name="Neiman D."/>
            <person name="Pearson M."/>
            <person name="Priest M."/>
            <person name="Roberts A."/>
            <person name="Saif S."/>
            <person name="Shea T."/>
            <person name="Shenoy N."/>
            <person name="Sisk P."/>
            <person name="Stolte C."/>
            <person name="Sykes S."/>
            <person name="Yandava C."/>
            <person name="Wortman J."/>
            <person name="Nusbaum C."/>
            <person name="Birren B."/>
        </authorList>
    </citation>
    <scope>NUCLEOTIDE SEQUENCE</scope>
    <source>
        <strain evidence="1">R3-111a-1</strain>
    </source>
</reference>
<dbReference type="AlphaFoldDB" id="J3NUM8"/>
<name>J3NUM8_GAET3</name>
<dbReference type="GeneID" id="20345442"/>
<dbReference type="EMBL" id="GL385396">
    <property type="protein sequence ID" value="EJT79902.1"/>
    <property type="molecule type" value="Genomic_DNA"/>
</dbReference>
<dbReference type="Proteomes" id="UP000006039">
    <property type="component" value="Unassembled WGS sequence"/>
</dbReference>
<keyword evidence="3" id="KW-1185">Reference proteome</keyword>
<dbReference type="HOGENOM" id="CLU_2687958_0_0_1"/>
<gene>
    <name evidence="2" type="primary">20345442</name>
    <name evidence="1" type="ORF">GGTG_04984</name>
</gene>
<evidence type="ECO:0000313" key="1">
    <source>
        <dbReference type="EMBL" id="EJT79902.1"/>
    </source>
</evidence>
<reference evidence="3" key="1">
    <citation type="submission" date="2010-07" db="EMBL/GenBank/DDBJ databases">
        <title>The genome sequence of Gaeumannomyces graminis var. tritici strain R3-111a-1.</title>
        <authorList>
            <consortium name="The Broad Institute Genome Sequencing Platform"/>
            <person name="Ma L.-J."/>
            <person name="Dead R."/>
            <person name="Young S."/>
            <person name="Zeng Q."/>
            <person name="Koehrsen M."/>
            <person name="Alvarado L."/>
            <person name="Berlin A."/>
            <person name="Chapman S.B."/>
            <person name="Chen Z."/>
            <person name="Freedman E."/>
            <person name="Gellesch M."/>
            <person name="Goldberg J."/>
            <person name="Griggs A."/>
            <person name="Gujja S."/>
            <person name="Heilman E.R."/>
            <person name="Heiman D."/>
            <person name="Hepburn T."/>
            <person name="Howarth C."/>
            <person name="Jen D."/>
            <person name="Larson L."/>
            <person name="Mehta T."/>
            <person name="Neiman D."/>
            <person name="Pearson M."/>
            <person name="Roberts A."/>
            <person name="Saif S."/>
            <person name="Shea T."/>
            <person name="Shenoy N."/>
            <person name="Sisk P."/>
            <person name="Stolte C."/>
            <person name="Sykes S."/>
            <person name="Walk T."/>
            <person name="White J."/>
            <person name="Yandava C."/>
            <person name="Haas B."/>
            <person name="Nusbaum C."/>
            <person name="Birren B."/>
        </authorList>
    </citation>
    <scope>NUCLEOTIDE SEQUENCE [LARGE SCALE GENOMIC DNA]</scope>
    <source>
        <strain evidence="3">R3-111a-1</strain>
    </source>
</reference>
<accession>J3NUM8</accession>
<evidence type="ECO:0000313" key="2">
    <source>
        <dbReference type="EnsemblFungi" id="EJT79902"/>
    </source>
</evidence>
<dbReference type="VEuPathDB" id="FungiDB:GGTG_04984"/>
<evidence type="ECO:0000313" key="3">
    <source>
        <dbReference type="Proteomes" id="UP000006039"/>
    </source>
</evidence>
<sequence length="74" mass="8002">MRLSKKGGHLGRSEILFLDAAERLTGGKAPYFHIAKPAKWPDVDGAGSTVQNKGWLSKIEQLRLVSAPTTTRAA</sequence>
<dbReference type="EnsemblFungi" id="EJT79902">
    <property type="protein sequence ID" value="EJT79902"/>
    <property type="gene ID" value="GGTG_04984"/>
</dbReference>
<organism evidence="1">
    <name type="scientific">Gaeumannomyces tritici (strain R3-111a-1)</name>
    <name type="common">Wheat and barley take-all root rot fungus</name>
    <name type="synonym">Gaeumannomyces graminis var. tritici</name>
    <dbReference type="NCBI Taxonomy" id="644352"/>
    <lineage>
        <taxon>Eukaryota</taxon>
        <taxon>Fungi</taxon>
        <taxon>Dikarya</taxon>
        <taxon>Ascomycota</taxon>
        <taxon>Pezizomycotina</taxon>
        <taxon>Sordariomycetes</taxon>
        <taxon>Sordariomycetidae</taxon>
        <taxon>Magnaporthales</taxon>
        <taxon>Magnaporthaceae</taxon>
        <taxon>Gaeumannomyces</taxon>
    </lineage>
</organism>
<dbReference type="RefSeq" id="XP_009221047.1">
    <property type="nucleotide sequence ID" value="XM_009222783.1"/>
</dbReference>
<proteinExistence type="predicted"/>
<protein>
    <submittedName>
        <fullName evidence="1 2">Uncharacterized protein</fullName>
    </submittedName>
</protein>
<reference evidence="2" key="5">
    <citation type="submission" date="2018-04" db="UniProtKB">
        <authorList>
            <consortium name="EnsemblFungi"/>
        </authorList>
    </citation>
    <scope>IDENTIFICATION</scope>
    <source>
        <strain evidence="2">R3-111a-1</strain>
    </source>
</reference>